<keyword evidence="1" id="KW-0472">Membrane</keyword>
<sequence>MNQIDLSPIKLGLALTLLLLIFGLSMGIGFGIAEDSVKDFIAQGIAANPDIHDEKSASKIWRYAQRAHFHATGISAFSLGLILLVLFSSLRDGMKMLASTSIGLVAFYPLAWFTMFVLSPSIGRNAAHHHVITEMFTYIGVGGLLLGLMILLGNLFLGLFK</sequence>
<proteinExistence type="predicted"/>
<feature type="transmembrane region" description="Helical" evidence="1">
    <location>
        <begin position="12"/>
        <end position="33"/>
    </location>
</feature>
<feature type="transmembrane region" description="Helical" evidence="1">
    <location>
        <begin position="102"/>
        <end position="123"/>
    </location>
</feature>
<feature type="transmembrane region" description="Helical" evidence="1">
    <location>
        <begin position="135"/>
        <end position="160"/>
    </location>
</feature>
<organism evidence="2">
    <name type="scientific">Leucothrix mucor</name>
    <dbReference type="NCBI Taxonomy" id="45248"/>
    <lineage>
        <taxon>Bacteria</taxon>
        <taxon>Pseudomonadati</taxon>
        <taxon>Pseudomonadota</taxon>
        <taxon>Gammaproteobacteria</taxon>
        <taxon>Thiotrichales</taxon>
        <taxon>Thiotrichaceae</taxon>
        <taxon>Leucothrix</taxon>
    </lineage>
</organism>
<evidence type="ECO:0000256" key="1">
    <source>
        <dbReference type="SAM" id="Phobius"/>
    </source>
</evidence>
<accession>A0A7V2WUL5</accession>
<reference evidence="2" key="1">
    <citation type="journal article" date="2020" name="mSystems">
        <title>Genome- and Community-Level Interaction Insights into Carbon Utilization and Element Cycling Functions of Hydrothermarchaeota in Hydrothermal Sediment.</title>
        <authorList>
            <person name="Zhou Z."/>
            <person name="Liu Y."/>
            <person name="Xu W."/>
            <person name="Pan J."/>
            <person name="Luo Z.H."/>
            <person name="Li M."/>
        </authorList>
    </citation>
    <scope>NUCLEOTIDE SEQUENCE [LARGE SCALE GENOMIC DNA]</scope>
    <source>
        <strain evidence="2">HyVt-493</strain>
    </source>
</reference>
<dbReference type="Proteomes" id="UP000885750">
    <property type="component" value="Unassembled WGS sequence"/>
</dbReference>
<gene>
    <name evidence="2" type="ORF">ENJ51_05305</name>
</gene>
<comment type="caution">
    <text evidence="2">The sequence shown here is derived from an EMBL/GenBank/DDBJ whole genome shotgun (WGS) entry which is preliminary data.</text>
</comment>
<dbReference type="EMBL" id="DRMS01000200">
    <property type="protein sequence ID" value="HFC92213.1"/>
    <property type="molecule type" value="Genomic_DNA"/>
</dbReference>
<protein>
    <submittedName>
        <fullName evidence="2">Uncharacterized protein</fullName>
    </submittedName>
</protein>
<feature type="transmembrane region" description="Helical" evidence="1">
    <location>
        <begin position="69"/>
        <end position="90"/>
    </location>
</feature>
<keyword evidence="1" id="KW-1133">Transmembrane helix</keyword>
<name>A0A7V2WUL5_LEUMU</name>
<dbReference type="AlphaFoldDB" id="A0A7V2WUL5"/>
<evidence type="ECO:0000313" key="2">
    <source>
        <dbReference type="EMBL" id="HFC92213.1"/>
    </source>
</evidence>
<keyword evidence="1" id="KW-0812">Transmembrane</keyword>